<evidence type="ECO:0000313" key="3">
    <source>
        <dbReference type="EMBL" id="EEQ97632.1"/>
    </source>
</evidence>
<dbReference type="Gene3D" id="1.10.287.110">
    <property type="entry name" value="DnaJ domain"/>
    <property type="match status" value="1"/>
</dbReference>
<dbReference type="EMBL" id="GG687015">
    <property type="protein sequence ID" value="EEQ97632.1"/>
    <property type="molecule type" value="Genomic_DNA"/>
</dbReference>
<feature type="region of interest" description="Disordered" evidence="1">
    <location>
        <begin position="89"/>
        <end position="143"/>
    </location>
</feature>
<dbReference type="GeneID" id="9036832"/>
<dbReference type="InterPro" id="IPR050817">
    <property type="entry name" value="DjlA_DnaK_co-chaperone"/>
</dbReference>
<evidence type="ECO:0000313" key="4">
    <source>
        <dbReference type="Proteomes" id="UP000007800"/>
    </source>
</evidence>
<keyword evidence="4" id="KW-1185">Reference proteome</keyword>
<organism evidence="4">
    <name type="scientific">Perkinsus marinus (strain ATCC 50983 / TXsc)</name>
    <dbReference type="NCBI Taxonomy" id="423536"/>
    <lineage>
        <taxon>Eukaryota</taxon>
        <taxon>Sar</taxon>
        <taxon>Alveolata</taxon>
        <taxon>Perkinsozoa</taxon>
        <taxon>Perkinsea</taxon>
        <taxon>Perkinsida</taxon>
        <taxon>Perkinsidae</taxon>
        <taxon>Perkinsus</taxon>
    </lineage>
</organism>
<evidence type="ECO:0000256" key="1">
    <source>
        <dbReference type="SAM" id="MobiDB-lite"/>
    </source>
</evidence>
<name>C5M054_PERM5</name>
<dbReference type="AlphaFoldDB" id="C5M054"/>
<feature type="compositionally biased region" description="Low complexity" evidence="1">
    <location>
        <begin position="120"/>
        <end position="139"/>
    </location>
</feature>
<feature type="domain" description="J" evidence="2">
    <location>
        <begin position="14"/>
        <end position="78"/>
    </location>
</feature>
<protein>
    <recommendedName>
        <fullName evidence="2">J domain-containing protein</fullName>
    </recommendedName>
</protein>
<dbReference type="OrthoDB" id="10250354at2759"/>
<dbReference type="InterPro" id="IPR036869">
    <property type="entry name" value="J_dom_sf"/>
</dbReference>
<dbReference type="PROSITE" id="PS50076">
    <property type="entry name" value="DNAJ_2"/>
    <property type="match status" value="1"/>
</dbReference>
<dbReference type="InParanoid" id="C5M054"/>
<dbReference type="Proteomes" id="UP000007800">
    <property type="component" value="Unassembled WGS sequence"/>
</dbReference>
<feature type="region of interest" description="Disordered" evidence="1">
    <location>
        <begin position="192"/>
        <end position="230"/>
    </location>
</feature>
<evidence type="ECO:0000259" key="2">
    <source>
        <dbReference type="PROSITE" id="PS50076"/>
    </source>
</evidence>
<dbReference type="InterPro" id="IPR018253">
    <property type="entry name" value="DnaJ_domain_CS"/>
</dbReference>
<sequence length="230" mass="24949">MARKPLESVDLSQNHYDVLEVNARTVTAADMKRNFRRLCLKYHPDKGGEQATDHFHRIKMAYDTLSDPRKKVKFDQAYFYARHSAPRNFKRIPPKSSEPSPVEPSSKRPRVVPTAGVATGSSGVNSPSESVSGSVSPPSEDITLDGDLEGMSITKLKCIAKARGIDIATCIEKIDIITALKKGLEAPAATIQEVKNDKAPGATEQPKSPTKTASRVGPTLPENGNKGDPD</sequence>
<dbReference type="RefSeq" id="XP_002764915.1">
    <property type="nucleotide sequence ID" value="XM_002764869.1"/>
</dbReference>
<dbReference type="SMART" id="SM00271">
    <property type="entry name" value="DnaJ"/>
    <property type="match status" value="1"/>
</dbReference>
<dbReference type="Pfam" id="PF00226">
    <property type="entry name" value="DnaJ"/>
    <property type="match status" value="1"/>
</dbReference>
<reference evidence="3 4" key="1">
    <citation type="submission" date="2008-07" db="EMBL/GenBank/DDBJ databases">
        <authorList>
            <person name="El-Sayed N."/>
            <person name="Caler E."/>
            <person name="Inman J."/>
            <person name="Amedeo P."/>
            <person name="Hass B."/>
            <person name="Wortman J."/>
        </authorList>
    </citation>
    <scope>NUCLEOTIDE SEQUENCE [LARGE SCALE GENOMIC DNA]</scope>
    <source>
        <strain evidence="4">ATCC 50983 / TXsc</strain>
    </source>
</reference>
<proteinExistence type="predicted"/>
<dbReference type="SUPFAM" id="SSF46565">
    <property type="entry name" value="Chaperone J-domain"/>
    <property type="match status" value="1"/>
</dbReference>
<dbReference type="PANTHER" id="PTHR24074">
    <property type="entry name" value="CO-CHAPERONE PROTEIN DJLA"/>
    <property type="match status" value="1"/>
</dbReference>
<gene>
    <name evidence="3" type="ORF">Pmar_PMAR007479</name>
</gene>
<accession>C5M054</accession>
<dbReference type="InterPro" id="IPR001623">
    <property type="entry name" value="DnaJ_domain"/>
</dbReference>
<dbReference type="OMA" id="HRIKMAY"/>
<dbReference type="CDD" id="cd06257">
    <property type="entry name" value="DnaJ"/>
    <property type="match status" value="1"/>
</dbReference>
<dbReference type="PROSITE" id="PS00636">
    <property type="entry name" value="DNAJ_1"/>
    <property type="match status" value="1"/>
</dbReference>
<feature type="compositionally biased region" description="Low complexity" evidence="1">
    <location>
        <begin position="94"/>
        <end position="104"/>
    </location>
</feature>